<proteinExistence type="predicted"/>
<organism evidence="2 3">
    <name type="scientific">Streptomyces cinnabarinus</name>
    <dbReference type="NCBI Taxonomy" id="67287"/>
    <lineage>
        <taxon>Bacteria</taxon>
        <taxon>Bacillati</taxon>
        <taxon>Actinomycetota</taxon>
        <taxon>Actinomycetes</taxon>
        <taxon>Kitasatosporales</taxon>
        <taxon>Streptomycetaceae</taxon>
        <taxon>Streptomyces</taxon>
    </lineage>
</organism>
<evidence type="ECO:0000256" key="1">
    <source>
        <dbReference type="SAM" id="MobiDB-lite"/>
    </source>
</evidence>
<dbReference type="Proteomes" id="UP001164439">
    <property type="component" value="Chromosome"/>
</dbReference>
<evidence type="ECO:0000313" key="2">
    <source>
        <dbReference type="EMBL" id="WAZ20218.1"/>
    </source>
</evidence>
<evidence type="ECO:0008006" key="4">
    <source>
        <dbReference type="Google" id="ProtNLM"/>
    </source>
</evidence>
<gene>
    <name evidence="2" type="ORF">STRCI_001319</name>
</gene>
<protein>
    <recommendedName>
        <fullName evidence="4">C2H2-type domain-containing protein</fullName>
    </recommendedName>
</protein>
<keyword evidence="3" id="KW-1185">Reference proteome</keyword>
<feature type="region of interest" description="Disordered" evidence="1">
    <location>
        <begin position="404"/>
        <end position="428"/>
    </location>
</feature>
<reference evidence="2" key="1">
    <citation type="submission" date="2022-12" db="EMBL/GenBank/DDBJ databases">
        <authorList>
            <person name="Ruckert C."/>
            <person name="Busche T."/>
            <person name="Kalinowski J."/>
            <person name="Wittmann C."/>
        </authorList>
    </citation>
    <scope>NUCLEOTIDE SEQUENCE</scope>
    <source>
        <strain evidence="2">DSM 40467</strain>
    </source>
</reference>
<accession>A0ABY7K6S6</accession>
<dbReference type="RefSeq" id="WP_269657906.1">
    <property type="nucleotide sequence ID" value="NZ_CP114413.1"/>
</dbReference>
<name>A0ABY7K6S6_9ACTN</name>
<feature type="compositionally biased region" description="Low complexity" evidence="1">
    <location>
        <begin position="405"/>
        <end position="421"/>
    </location>
</feature>
<dbReference type="EMBL" id="CP114413">
    <property type="protein sequence ID" value="WAZ20218.1"/>
    <property type="molecule type" value="Genomic_DNA"/>
</dbReference>
<evidence type="ECO:0000313" key="3">
    <source>
        <dbReference type="Proteomes" id="UP001164439"/>
    </source>
</evidence>
<sequence>MTFCYTDPDGDLMHIEPLTRHGQPAISLRSQPAGTSNGAAVHVPVDRIEEFIAGVRDTARDAAAHAKSEAEGFRPVTAEPVTFGRPFVLRRDRDVSGVSGTGFIADGVLFPDGQAVIHWRGEWALTTPHPDGIDSIMAIHDHGGQGDLHIIWPDQEGQRQKVLAHIVEAFDVPAELCGPEAERAWLRRQIEQAIQSVQDGEAAPVEVDDERIVDAVMPIVRHVQEQRDRARRTAGRAYLLADRWQAAHGSAMLLVRAAGAELRDELDETGECDHRLMPILSGIVRGGPCVVHGPHTEHRTADGTVFTDIDHGPPNQGPLTGIEVPDQCPYCDGPPLIPRRQMIDHIRERHPDITVASHENGSRAWSEGTEPTPCDAYEPPDNPADTGFCARCGMFDHTHPSRFRVGGPDVPVPPVESESVGLTPRQRAHKAVREYVETLRGTPPTTQSQRTAHIWLAVNRALEAAGHPMDPETQWGLPHEMEV</sequence>